<evidence type="ECO:0000256" key="4">
    <source>
        <dbReference type="ARBA" id="ARBA00022840"/>
    </source>
</evidence>
<dbReference type="InterPro" id="IPR013546">
    <property type="entry name" value="PII_UdlTrfase/GS_AdlTrfase"/>
</dbReference>
<gene>
    <name evidence="9" type="ORF">ACFQS8_04525</name>
</gene>
<evidence type="ECO:0000313" key="9">
    <source>
        <dbReference type="EMBL" id="MFC7290868.1"/>
    </source>
</evidence>
<feature type="domain" description="Glutamate-ammonia ligase adenylyltransferase repeated" evidence="7">
    <location>
        <begin position="33"/>
        <end position="265"/>
    </location>
</feature>
<dbReference type="InterPro" id="IPR043519">
    <property type="entry name" value="NT_sf"/>
</dbReference>
<evidence type="ECO:0000256" key="6">
    <source>
        <dbReference type="ARBA" id="ARBA00023268"/>
    </source>
</evidence>
<sequence>MKPTPIRNLAQLSNQPVTEVLSSIDVAHEFLMDTPYLSNLLNRNPDVFETIAKGGIEAGFQICLSLLDQANSIENDRLQVSLLLRQAKAKGHLAIALADLSGLWDVNQVVHAITILAEKSTQVAMWSAYRTAAQKDWVQPKERLEDTGLFAIAMGKMGAYELNYSSDVDVIILFDPERFSASSRSAKEAAVRITQDFAQLMETRDEHGYVFRVDLRLRPDPSSNAIAISTQTALNYYERVGQNWERMAYIKGRVCAGDYDAGKAFFDELQPYIWRRHLDYWAIGDIHAIKHQIHSTGGHEPIDVREFDVKLGRGGIREIEFFAQTQQLILGGRHPELRTRRTDDSLDALVAFKAVDPQNAEDLKRAYAFLRNVEHRIQMHNDEQTHTLLDIPERRAEVAKLMGYGTNVELFEQDIRAVRQFVHGVYSDLFAQEERLSGDAGNLVFTGVDDDPGTLKTLEEMGFSEPSKVIDRLRNWHRGGLPATRTVRGQQLLTTLTPRLLKYMSQTGEPDSALSRFSDFISGLRGGVQVFSLMLAEPKFAEDLLSAMAYAPKLATDLARQPALLDGMLDHSFNAPLDQDSYELVLEELERVLAREEDFEGRINAARRFHREESLRIGYHILRRQADACDAGPAYTRLADATIKCMADVALAEVQRKFGDWPGKWVIGAFGKLGGKELSATSDLDIIVIYDPGDPPFPNDLAARFTQRLIAALSAPTEEGELYEVDMQLRPSGRAGPVAVKITSFEKYYQGEAWTWEYMALSRLRIVAGDDGLAKRVVDIAKKALQHRSDFEDLEKDILDMRQRLARERPPSGPWDLKLSEGGLLDIEFVVQQSLIKNAKGHPSIICPNTLEAIEALRKCDVFTREEAISLSNAYALQANLQQALRIATSGKFVPETSSEGIKNWLASCVGYGDFSKLNQSVMDAQKLASEIREEKIGRLTTDN</sequence>
<keyword evidence="5" id="KW-0460">Magnesium</keyword>
<dbReference type="PANTHER" id="PTHR30621">
    <property type="entry name" value="GLUTAMINE SYNTHETASE ADENYLYLTRANSFERASE"/>
    <property type="match status" value="1"/>
</dbReference>
<dbReference type="Gene3D" id="3.30.460.10">
    <property type="entry name" value="Beta Polymerase, domain 2"/>
    <property type="match status" value="2"/>
</dbReference>
<dbReference type="Pfam" id="PF03710">
    <property type="entry name" value="GlnE"/>
    <property type="match status" value="2"/>
</dbReference>
<evidence type="ECO:0000256" key="2">
    <source>
        <dbReference type="ARBA" id="ARBA00022695"/>
    </source>
</evidence>
<evidence type="ECO:0000259" key="8">
    <source>
        <dbReference type="Pfam" id="PF08335"/>
    </source>
</evidence>
<keyword evidence="10" id="KW-1185">Reference proteome</keyword>
<evidence type="ECO:0000256" key="5">
    <source>
        <dbReference type="ARBA" id="ARBA00022842"/>
    </source>
</evidence>
<dbReference type="SUPFAM" id="SSF81301">
    <property type="entry name" value="Nucleotidyltransferase"/>
    <property type="match status" value="2"/>
</dbReference>
<dbReference type="NCBIfam" id="NF010706">
    <property type="entry name" value="PRK14108.1"/>
    <property type="match status" value="1"/>
</dbReference>
<dbReference type="CDD" id="cd05401">
    <property type="entry name" value="NT_GlnE_GlnD_like"/>
    <property type="match status" value="2"/>
</dbReference>
<keyword evidence="1 9" id="KW-0808">Transferase</keyword>
<dbReference type="RefSeq" id="WP_382166073.1">
    <property type="nucleotide sequence ID" value="NZ_JBHTBR010000002.1"/>
</dbReference>
<evidence type="ECO:0000256" key="3">
    <source>
        <dbReference type="ARBA" id="ARBA00022741"/>
    </source>
</evidence>
<evidence type="ECO:0000256" key="1">
    <source>
        <dbReference type="ARBA" id="ARBA00022679"/>
    </source>
</evidence>
<accession>A0ABW2IIG8</accession>
<feature type="domain" description="PII-uridylyltransferase/Glutamine-synthetase adenylyltransferase" evidence="8">
    <location>
        <begin position="801"/>
        <end position="892"/>
    </location>
</feature>
<dbReference type="EC" id="2.7.7.89" evidence="9"/>
<dbReference type="Gene3D" id="1.20.120.1510">
    <property type="match status" value="1"/>
</dbReference>
<dbReference type="GO" id="GO:0047388">
    <property type="term" value="F:[glutamine synthetase]-adenylyl-L-tyrosine phosphorylase activity"/>
    <property type="evidence" value="ECO:0007669"/>
    <property type="project" value="UniProtKB-EC"/>
</dbReference>
<comment type="caution">
    <text evidence="9">The sequence shown here is derived from an EMBL/GenBank/DDBJ whole genome shotgun (WGS) entry which is preliminary data.</text>
</comment>
<keyword evidence="4" id="KW-0067">ATP-binding</keyword>
<dbReference type="Pfam" id="PF08335">
    <property type="entry name" value="GlnD_UR_UTase"/>
    <property type="match status" value="2"/>
</dbReference>
<evidence type="ECO:0000313" key="10">
    <source>
        <dbReference type="Proteomes" id="UP001596492"/>
    </source>
</evidence>
<keyword evidence="3" id="KW-0547">Nucleotide-binding</keyword>
<organism evidence="9 10">
    <name type="scientific">Hirschia litorea</name>
    <dbReference type="NCBI Taxonomy" id="1199156"/>
    <lineage>
        <taxon>Bacteria</taxon>
        <taxon>Pseudomonadati</taxon>
        <taxon>Pseudomonadota</taxon>
        <taxon>Alphaproteobacteria</taxon>
        <taxon>Hyphomonadales</taxon>
        <taxon>Hyphomonadaceae</taxon>
        <taxon>Hirschia</taxon>
    </lineage>
</organism>
<dbReference type="Proteomes" id="UP001596492">
    <property type="component" value="Unassembled WGS sequence"/>
</dbReference>
<dbReference type="SUPFAM" id="SSF81593">
    <property type="entry name" value="Nucleotidyltransferase substrate binding subunit/domain"/>
    <property type="match status" value="2"/>
</dbReference>
<dbReference type="InterPro" id="IPR023057">
    <property type="entry name" value="GlnE"/>
</dbReference>
<dbReference type="InterPro" id="IPR005190">
    <property type="entry name" value="GlnE_rpt_dom"/>
</dbReference>
<dbReference type="PANTHER" id="PTHR30621:SF0">
    <property type="entry name" value="BIFUNCTIONAL GLUTAMINE SYNTHETASE ADENYLYLTRANSFERASE_ADENYLYL-REMOVING ENZYME"/>
    <property type="match status" value="1"/>
</dbReference>
<dbReference type="NCBIfam" id="NF008292">
    <property type="entry name" value="PRK11072.1"/>
    <property type="match status" value="1"/>
</dbReference>
<keyword evidence="2 9" id="KW-0548">Nucleotidyltransferase</keyword>
<feature type="domain" description="Glutamate-ammonia ligase adenylyltransferase repeated" evidence="7">
    <location>
        <begin position="542"/>
        <end position="775"/>
    </location>
</feature>
<dbReference type="Gene3D" id="1.20.120.330">
    <property type="entry name" value="Nucleotidyltransferases domain 2"/>
    <property type="match status" value="2"/>
</dbReference>
<feature type="domain" description="PII-uridylyltransferase/Glutamine-synthetase adenylyltransferase" evidence="8">
    <location>
        <begin position="304"/>
        <end position="430"/>
    </location>
</feature>
<keyword evidence="6" id="KW-0511">Multifunctional enzyme</keyword>
<protein>
    <submittedName>
        <fullName evidence="9">Bifunctional [glutamine synthetase] adenylyltransferase/[glutamine synthetase]-adenylyl-L-tyrosine phosphorylase</fullName>
        <ecNumber evidence="9">2.7.7.89</ecNumber>
    </submittedName>
</protein>
<dbReference type="EMBL" id="JBHTBR010000002">
    <property type="protein sequence ID" value="MFC7290868.1"/>
    <property type="molecule type" value="Genomic_DNA"/>
</dbReference>
<proteinExistence type="predicted"/>
<reference evidence="10" key="1">
    <citation type="journal article" date="2019" name="Int. J. Syst. Evol. Microbiol.">
        <title>The Global Catalogue of Microorganisms (GCM) 10K type strain sequencing project: providing services to taxonomists for standard genome sequencing and annotation.</title>
        <authorList>
            <consortium name="The Broad Institute Genomics Platform"/>
            <consortium name="The Broad Institute Genome Sequencing Center for Infectious Disease"/>
            <person name="Wu L."/>
            <person name="Ma J."/>
        </authorList>
    </citation>
    <scope>NUCLEOTIDE SEQUENCE [LARGE SCALE GENOMIC DNA]</scope>
    <source>
        <strain evidence="10">CCUG 51308</strain>
    </source>
</reference>
<evidence type="ECO:0000259" key="7">
    <source>
        <dbReference type="Pfam" id="PF03710"/>
    </source>
</evidence>
<name>A0ABW2IIG8_9PROT</name>